<feature type="coiled-coil region" evidence="6">
    <location>
        <begin position="167"/>
        <end position="201"/>
    </location>
</feature>
<feature type="region of interest" description="Disordered" evidence="7">
    <location>
        <begin position="209"/>
        <end position="258"/>
    </location>
</feature>
<accession>A0AAV5A5E3</accession>
<dbReference type="InterPro" id="IPR004827">
    <property type="entry name" value="bZIP"/>
</dbReference>
<dbReference type="Proteomes" id="UP001050691">
    <property type="component" value="Unassembled WGS sequence"/>
</dbReference>
<dbReference type="AlphaFoldDB" id="A0AAV5A5E3"/>
<protein>
    <recommendedName>
        <fullName evidence="8">BZIP domain-containing protein</fullName>
    </recommendedName>
</protein>
<feature type="region of interest" description="Disordered" evidence="7">
    <location>
        <begin position="66"/>
        <end position="112"/>
    </location>
</feature>
<reference evidence="9" key="1">
    <citation type="submission" date="2021-10" db="EMBL/GenBank/DDBJ databases">
        <title>De novo Genome Assembly of Clathrus columnatus (Basidiomycota, Fungi) Using Illumina and Nanopore Sequence Data.</title>
        <authorList>
            <person name="Ogiso-Tanaka E."/>
            <person name="Itagaki H."/>
            <person name="Hosoya T."/>
            <person name="Hosaka K."/>
        </authorList>
    </citation>
    <scope>NUCLEOTIDE SEQUENCE</scope>
    <source>
        <strain evidence="9">MO-923</strain>
    </source>
</reference>
<dbReference type="PROSITE" id="PS50217">
    <property type="entry name" value="BZIP"/>
    <property type="match status" value="1"/>
</dbReference>
<keyword evidence="10" id="KW-1185">Reference proteome</keyword>
<evidence type="ECO:0000256" key="4">
    <source>
        <dbReference type="ARBA" id="ARBA00023163"/>
    </source>
</evidence>
<feature type="domain" description="BZIP" evidence="8">
    <location>
        <begin position="146"/>
        <end position="200"/>
    </location>
</feature>
<keyword evidence="2" id="KW-0805">Transcription regulation</keyword>
<keyword evidence="3" id="KW-0238">DNA-binding</keyword>
<dbReference type="GO" id="GO:0005634">
    <property type="term" value="C:nucleus"/>
    <property type="evidence" value="ECO:0007669"/>
    <property type="project" value="UniProtKB-SubCell"/>
</dbReference>
<organism evidence="9 10">
    <name type="scientific">Clathrus columnatus</name>
    <dbReference type="NCBI Taxonomy" id="1419009"/>
    <lineage>
        <taxon>Eukaryota</taxon>
        <taxon>Fungi</taxon>
        <taxon>Dikarya</taxon>
        <taxon>Basidiomycota</taxon>
        <taxon>Agaricomycotina</taxon>
        <taxon>Agaricomycetes</taxon>
        <taxon>Phallomycetidae</taxon>
        <taxon>Phallales</taxon>
        <taxon>Clathraceae</taxon>
        <taxon>Clathrus</taxon>
    </lineage>
</organism>
<evidence type="ECO:0000256" key="5">
    <source>
        <dbReference type="ARBA" id="ARBA00023242"/>
    </source>
</evidence>
<comment type="subcellular location">
    <subcellularLocation>
        <location evidence="1">Nucleus</location>
    </subcellularLocation>
</comment>
<dbReference type="PROSITE" id="PS00036">
    <property type="entry name" value="BZIP_BASIC"/>
    <property type="match status" value="1"/>
</dbReference>
<evidence type="ECO:0000259" key="8">
    <source>
        <dbReference type="PROSITE" id="PS50217"/>
    </source>
</evidence>
<dbReference type="SUPFAM" id="SSF57959">
    <property type="entry name" value="Leucine zipper domain"/>
    <property type="match status" value="1"/>
</dbReference>
<dbReference type="GO" id="GO:0000977">
    <property type="term" value="F:RNA polymerase II transcription regulatory region sequence-specific DNA binding"/>
    <property type="evidence" value="ECO:0007669"/>
    <property type="project" value="TreeGrafter"/>
</dbReference>
<evidence type="ECO:0000256" key="3">
    <source>
        <dbReference type="ARBA" id="ARBA00023125"/>
    </source>
</evidence>
<gene>
    <name evidence="9" type="ORF">Clacol_003733</name>
</gene>
<evidence type="ECO:0000256" key="2">
    <source>
        <dbReference type="ARBA" id="ARBA00023015"/>
    </source>
</evidence>
<evidence type="ECO:0000313" key="9">
    <source>
        <dbReference type="EMBL" id="GJJ09510.1"/>
    </source>
</evidence>
<dbReference type="PANTHER" id="PTHR13044">
    <property type="entry name" value="ACTIVATING TRANSCRIPTION FACTOR ATF 4/5"/>
    <property type="match status" value="1"/>
</dbReference>
<proteinExistence type="predicted"/>
<comment type="caution">
    <text evidence="9">The sequence shown here is derived from an EMBL/GenBank/DDBJ whole genome shotgun (WGS) entry which is preliminary data.</text>
</comment>
<dbReference type="GO" id="GO:0001228">
    <property type="term" value="F:DNA-binding transcription activator activity, RNA polymerase II-specific"/>
    <property type="evidence" value="ECO:0007669"/>
    <property type="project" value="TreeGrafter"/>
</dbReference>
<dbReference type="Gene3D" id="1.20.5.170">
    <property type="match status" value="1"/>
</dbReference>
<dbReference type="EMBL" id="BPWL01000004">
    <property type="protein sequence ID" value="GJJ09510.1"/>
    <property type="molecule type" value="Genomic_DNA"/>
</dbReference>
<feature type="compositionally biased region" description="Basic and acidic residues" evidence="7">
    <location>
        <begin position="242"/>
        <end position="258"/>
    </location>
</feature>
<sequence length="258" mass="28444">MSKQPPFQSSHSSHRSKHTPEQPPENYGNERSVFQNPFQHNNDPYFSNIPFSQNTQGVVASHLAYPRTASSSSQWSPIMPHTIPAGYPESPSSGRSDSVTGPATVGGSHSPRQRAVISIPPCQTSSFKVKASRDNVDHPEAEVILEEKRQRNTAASARFRVRKKERNQQLEQTVSHLSTRAEELEREASDLRRENTWLKEIVIMKGRQNLDASSSTSTSTSSTSGPSGQRRGGESDNTNTRSKHDSESSGKGSDSESK</sequence>
<keyword evidence="5" id="KW-0539">Nucleus</keyword>
<feature type="compositionally biased region" description="Low complexity" evidence="7">
    <location>
        <begin position="213"/>
        <end position="224"/>
    </location>
</feature>
<dbReference type="SMART" id="SM00338">
    <property type="entry name" value="BRLZ"/>
    <property type="match status" value="1"/>
</dbReference>
<dbReference type="InterPro" id="IPR046347">
    <property type="entry name" value="bZIP_sf"/>
</dbReference>
<keyword evidence="6" id="KW-0175">Coiled coil</keyword>
<feature type="compositionally biased region" description="Polar residues" evidence="7">
    <location>
        <begin position="32"/>
        <end position="49"/>
    </location>
</feature>
<dbReference type="CDD" id="cd14705">
    <property type="entry name" value="bZIP_Zip1"/>
    <property type="match status" value="1"/>
</dbReference>
<feature type="compositionally biased region" description="Polar residues" evidence="7">
    <location>
        <begin position="90"/>
        <end position="101"/>
    </location>
</feature>
<dbReference type="PANTHER" id="PTHR13044:SF14">
    <property type="entry name" value="CRYPTOCEPHAL, ISOFORM A"/>
    <property type="match status" value="1"/>
</dbReference>
<name>A0AAV5A5E3_9AGAM</name>
<evidence type="ECO:0000256" key="6">
    <source>
        <dbReference type="SAM" id="Coils"/>
    </source>
</evidence>
<evidence type="ECO:0000256" key="7">
    <source>
        <dbReference type="SAM" id="MobiDB-lite"/>
    </source>
</evidence>
<evidence type="ECO:0000313" key="10">
    <source>
        <dbReference type="Proteomes" id="UP001050691"/>
    </source>
</evidence>
<evidence type="ECO:0000256" key="1">
    <source>
        <dbReference type="ARBA" id="ARBA00004123"/>
    </source>
</evidence>
<dbReference type="Pfam" id="PF07716">
    <property type="entry name" value="bZIP_2"/>
    <property type="match status" value="1"/>
</dbReference>
<keyword evidence="4" id="KW-0804">Transcription</keyword>
<feature type="region of interest" description="Disordered" evidence="7">
    <location>
        <begin position="1"/>
        <end position="49"/>
    </location>
</feature>
<feature type="compositionally biased region" description="Polar residues" evidence="7">
    <location>
        <begin position="1"/>
        <end position="11"/>
    </location>
</feature>